<feature type="compositionally biased region" description="Basic residues" evidence="1">
    <location>
        <begin position="339"/>
        <end position="357"/>
    </location>
</feature>
<dbReference type="AlphaFoldDB" id="A0A3B0TK84"/>
<organism evidence="3">
    <name type="scientific">hydrothermal vent metagenome</name>
    <dbReference type="NCBI Taxonomy" id="652676"/>
    <lineage>
        <taxon>unclassified sequences</taxon>
        <taxon>metagenomes</taxon>
        <taxon>ecological metagenomes</taxon>
    </lineage>
</organism>
<gene>
    <name evidence="3" type="ORF">MNBD_ALPHA05-637</name>
</gene>
<dbReference type="EC" id="3.6.1.11" evidence="3"/>
<dbReference type="InterPro" id="IPR003695">
    <property type="entry name" value="Ppx_GppA_N"/>
</dbReference>
<accession>A0A3B0TK84</accession>
<evidence type="ECO:0000313" key="3">
    <source>
        <dbReference type="EMBL" id="VAW07456.1"/>
    </source>
</evidence>
<dbReference type="Gene3D" id="3.30.420.150">
    <property type="entry name" value="Exopolyphosphatase. Domain 2"/>
    <property type="match status" value="1"/>
</dbReference>
<dbReference type="SUPFAM" id="SSF53067">
    <property type="entry name" value="Actin-like ATPase domain"/>
    <property type="match status" value="2"/>
</dbReference>
<evidence type="ECO:0000259" key="2">
    <source>
        <dbReference type="Pfam" id="PF02541"/>
    </source>
</evidence>
<dbReference type="Gene3D" id="3.30.420.40">
    <property type="match status" value="1"/>
</dbReference>
<evidence type="ECO:0000256" key="1">
    <source>
        <dbReference type="SAM" id="MobiDB-lite"/>
    </source>
</evidence>
<dbReference type="PANTHER" id="PTHR30005:SF0">
    <property type="entry name" value="RETROGRADE REGULATION PROTEIN 2"/>
    <property type="match status" value="1"/>
</dbReference>
<name>A0A3B0TK84_9ZZZZ</name>
<dbReference type="EMBL" id="UOEH01000583">
    <property type="protein sequence ID" value="VAW07456.1"/>
    <property type="molecule type" value="Genomic_DNA"/>
</dbReference>
<proteinExistence type="predicted"/>
<feature type="domain" description="Ppx/GppA phosphatase N-terminal" evidence="2">
    <location>
        <begin position="38"/>
        <end position="334"/>
    </location>
</feature>
<dbReference type="Pfam" id="PF02541">
    <property type="entry name" value="Ppx-GppA"/>
    <property type="match status" value="1"/>
</dbReference>
<sequence length="357" mass="38223">RLGDPGAQETGTGRGGAKTPGARFAALDLGTNNCRLLVAKPDGENLRIVDAFSRIVRLGEGLSASGVLSDAAMARTIDALKVCAGKISRRGGAQARCVTTQACRMAGNGEAFLERIRDETGLEFEIISTEEEARLAAAGCADLIDECAEAALIFDIGGGSTEISWMRPVAHAKSFDCAAWASMPFGVVNLAEKWGGREIDLECYEAIVDSVRSEIAACGDPAGLKAHFNDGKAHVLGTSGTVTSIAGVSLGLIKYRRDHVDGLWMEVSEARRTIEKLRAMSFDERVREPCIGADRADLVVCGCAILEALIREWPTTRIRVADRGLREGILADLASQSGKLKRRRRRRRKKAKPPGSA</sequence>
<dbReference type="InterPro" id="IPR050273">
    <property type="entry name" value="GppA/Ppx_hydrolase"/>
</dbReference>
<reference evidence="3" key="1">
    <citation type="submission" date="2018-06" db="EMBL/GenBank/DDBJ databases">
        <authorList>
            <person name="Zhirakovskaya E."/>
        </authorList>
    </citation>
    <scope>NUCLEOTIDE SEQUENCE</scope>
</reference>
<feature type="non-terminal residue" evidence="3">
    <location>
        <position position="1"/>
    </location>
</feature>
<dbReference type="InterPro" id="IPR043129">
    <property type="entry name" value="ATPase_NBD"/>
</dbReference>
<dbReference type="GO" id="GO:0004309">
    <property type="term" value="F:exopolyphosphatase activity"/>
    <property type="evidence" value="ECO:0007669"/>
    <property type="project" value="UniProtKB-EC"/>
</dbReference>
<feature type="region of interest" description="Disordered" evidence="1">
    <location>
        <begin position="336"/>
        <end position="357"/>
    </location>
</feature>
<dbReference type="CDD" id="cd24054">
    <property type="entry name" value="ASKHA_NBD_AaPPX-GppA_MtPPX2-like"/>
    <property type="match status" value="1"/>
</dbReference>
<dbReference type="PANTHER" id="PTHR30005">
    <property type="entry name" value="EXOPOLYPHOSPHATASE"/>
    <property type="match status" value="1"/>
</dbReference>
<protein>
    <submittedName>
        <fullName evidence="3">Exopolyphosphatase</fullName>
        <ecNumber evidence="3">3.6.1.11</ecNumber>
    </submittedName>
</protein>
<keyword evidence="3" id="KW-0378">Hydrolase</keyword>